<feature type="region of interest" description="Disordered" evidence="1">
    <location>
        <begin position="1"/>
        <end position="36"/>
    </location>
</feature>
<reference evidence="2 3" key="1">
    <citation type="submission" date="2019-12" db="EMBL/GenBank/DDBJ databases">
        <title>Genomic-based taxomic classification of the family Erythrobacteraceae.</title>
        <authorList>
            <person name="Xu L."/>
        </authorList>
    </citation>
    <scope>NUCLEOTIDE SEQUENCE [LARGE SCALE GENOMIC DNA]</scope>
    <source>
        <strain evidence="2 3">LMG 29518</strain>
    </source>
</reference>
<keyword evidence="3" id="KW-1185">Reference proteome</keyword>
<organism evidence="2 3">
    <name type="scientific">Altericroceibacterium endophyticum</name>
    <dbReference type="NCBI Taxonomy" id="1808508"/>
    <lineage>
        <taxon>Bacteria</taxon>
        <taxon>Pseudomonadati</taxon>
        <taxon>Pseudomonadota</taxon>
        <taxon>Alphaproteobacteria</taxon>
        <taxon>Sphingomonadales</taxon>
        <taxon>Erythrobacteraceae</taxon>
        <taxon>Altericroceibacterium</taxon>
    </lineage>
</organism>
<dbReference type="EMBL" id="WTYT01000004">
    <property type="protein sequence ID" value="MXO66080.1"/>
    <property type="molecule type" value="Genomic_DNA"/>
</dbReference>
<dbReference type="RefSeq" id="WP_202385550.1">
    <property type="nucleotide sequence ID" value="NZ_WTYT01000004.1"/>
</dbReference>
<feature type="compositionally biased region" description="Polar residues" evidence="1">
    <location>
        <begin position="27"/>
        <end position="36"/>
    </location>
</feature>
<proteinExistence type="predicted"/>
<evidence type="ECO:0000313" key="2">
    <source>
        <dbReference type="EMBL" id="MXO66080.1"/>
    </source>
</evidence>
<evidence type="ECO:0000256" key="1">
    <source>
        <dbReference type="SAM" id="MobiDB-lite"/>
    </source>
</evidence>
<protein>
    <submittedName>
        <fullName evidence="2">Uncharacterized protein</fullName>
    </submittedName>
</protein>
<comment type="caution">
    <text evidence="2">The sequence shown here is derived from an EMBL/GenBank/DDBJ whole genome shotgun (WGS) entry which is preliminary data.</text>
</comment>
<name>A0A6I4T894_9SPHN</name>
<evidence type="ECO:0000313" key="3">
    <source>
        <dbReference type="Proteomes" id="UP000438476"/>
    </source>
</evidence>
<sequence>MTIRFAAPPSRMPGPLPKERIRLHPPQANNDNAASTAITPDGLLRAALRHFNAHGLAAAHHARDNAAQAFFDGNRESYRWWLQICRLLDRKVAEDIPGAAFCDEETAPKGRSERK</sequence>
<dbReference type="Proteomes" id="UP000438476">
    <property type="component" value="Unassembled WGS sequence"/>
</dbReference>
<accession>A0A6I4T894</accession>
<gene>
    <name evidence="2" type="ORF">GRI91_09970</name>
</gene>
<dbReference type="AlphaFoldDB" id="A0A6I4T894"/>